<organism evidence="2 3">
    <name type="scientific">Bizionia paragorgiae</name>
    <dbReference type="NCBI Taxonomy" id="283786"/>
    <lineage>
        <taxon>Bacteria</taxon>
        <taxon>Pseudomonadati</taxon>
        <taxon>Bacteroidota</taxon>
        <taxon>Flavobacteriia</taxon>
        <taxon>Flavobacteriales</taxon>
        <taxon>Flavobacteriaceae</taxon>
        <taxon>Bizionia</taxon>
    </lineage>
</organism>
<evidence type="ECO:0000313" key="2">
    <source>
        <dbReference type="EMBL" id="SDZ85714.1"/>
    </source>
</evidence>
<dbReference type="SUPFAM" id="SSF47413">
    <property type="entry name" value="lambda repressor-like DNA-binding domains"/>
    <property type="match status" value="1"/>
</dbReference>
<dbReference type="OrthoDB" id="4762426at2"/>
<reference evidence="3" key="1">
    <citation type="submission" date="2016-10" db="EMBL/GenBank/DDBJ databases">
        <authorList>
            <person name="Varghese N."/>
            <person name="Submissions S."/>
        </authorList>
    </citation>
    <scope>NUCLEOTIDE SEQUENCE [LARGE SCALE GENOMIC DNA]</scope>
    <source>
        <strain evidence="3">DSM 23842</strain>
    </source>
</reference>
<dbReference type="Gene3D" id="1.10.260.40">
    <property type="entry name" value="lambda repressor-like DNA-binding domains"/>
    <property type="match status" value="1"/>
</dbReference>
<gene>
    <name evidence="2" type="ORF">SAMN04487990_10360</name>
</gene>
<dbReference type="EMBL" id="FNQK01000003">
    <property type="protein sequence ID" value="SDZ85714.1"/>
    <property type="molecule type" value="Genomic_DNA"/>
</dbReference>
<dbReference type="Proteomes" id="UP000198846">
    <property type="component" value="Unassembled WGS sequence"/>
</dbReference>
<protein>
    <submittedName>
        <fullName evidence="2">Helix-turn-helix</fullName>
    </submittedName>
</protein>
<proteinExistence type="predicted"/>
<dbReference type="Pfam" id="PF13560">
    <property type="entry name" value="HTH_31"/>
    <property type="match status" value="1"/>
</dbReference>
<dbReference type="InterPro" id="IPR001387">
    <property type="entry name" value="Cro/C1-type_HTH"/>
</dbReference>
<dbReference type="CDD" id="cd00093">
    <property type="entry name" value="HTH_XRE"/>
    <property type="match status" value="1"/>
</dbReference>
<sequence length="90" mass="10505">MIGEHIRALRESNDVLLRQLAAQLEIDQAMLSKMERSERSFKREHIDVLAKIFKQPKKDLLTMWLADKILKTAKSEKFTKEALRLAIDNV</sequence>
<keyword evidence="3" id="KW-1185">Reference proteome</keyword>
<evidence type="ECO:0000313" key="3">
    <source>
        <dbReference type="Proteomes" id="UP000198846"/>
    </source>
</evidence>
<dbReference type="PROSITE" id="PS50943">
    <property type="entry name" value="HTH_CROC1"/>
    <property type="match status" value="1"/>
</dbReference>
<evidence type="ECO:0000259" key="1">
    <source>
        <dbReference type="PROSITE" id="PS50943"/>
    </source>
</evidence>
<feature type="domain" description="HTH cro/C1-type" evidence="1">
    <location>
        <begin position="6"/>
        <end position="60"/>
    </location>
</feature>
<dbReference type="RefSeq" id="WP_092132105.1">
    <property type="nucleotide sequence ID" value="NZ_FNQK01000003.1"/>
</dbReference>
<dbReference type="STRING" id="283786.SAMN04487990_10360"/>
<dbReference type="InterPro" id="IPR010982">
    <property type="entry name" value="Lambda_DNA-bd_dom_sf"/>
</dbReference>
<accession>A0A1H3WH42</accession>
<dbReference type="AlphaFoldDB" id="A0A1H3WH42"/>
<name>A0A1H3WH42_BIZPA</name>
<dbReference type="GO" id="GO:0003677">
    <property type="term" value="F:DNA binding"/>
    <property type="evidence" value="ECO:0007669"/>
    <property type="project" value="InterPro"/>
</dbReference>